<proteinExistence type="predicted"/>
<evidence type="ECO:0000313" key="2">
    <source>
        <dbReference type="EMBL" id="QNI31526.1"/>
    </source>
</evidence>
<feature type="signal peptide" evidence="1">
    <location>
        <begin position="1"/>
        <end position="23"/>
    </location>
</feature>
<keyword evidence="1" id="KW-0732">Signal</keyword>
<gene>
    <name evidence="2" type="ORF">H7849_20995</name>
</gene>
<dbReference type="RefSeq" id="WP_186742235.1">
    <property type="nucleotide sequence ID" value="NZ_CP060394.1"/>
</dbReference>
<keyword evidence="3" id="KW-1185">Reference proteome</keyword>
<dbReference type="AlphaFoldDB" id="A0A7G8BG56"/>
<sequence>MKSRFAILASLGSALLTGLPAGAQTIPSFSGPTLANDTLRLPPPAPGSRTILVLGFSKKSGDACKPWFEGITAQLKTKPQIGYYEMPVLAGAPGFVRGMIVHNMRSTLTPDQQKHFAPIMENAQAWKDAVHFSAPDDAYVVIIDEHGNILWHDSGPWSPDKERTLQQAISKL</sequence>
<evidence type="ECO:0000256" key="1">
    <source>
        <dbReference type="SAM" id="SignalP"/>
    </source>
</evidence>
<feature type="chain" id="PRO_5028836657" evidence="1">
    <location>
        <begin position="24"/>
        <end position="172"/>
    </location>
</feature>
<name>A0A7G8BG56_9BACT</name>
<organism evidence="2 3">
    <name type="scientific">Alloacidobacterium dinghuense</name>
    <dbReference type="NCBI Taxonomy" id="2763107"/>
    <lineage>
        <taxon>Bacteria</taxon>
        <taxon>Pseudomonadati</taxon>
        <taxon>Acidobacteriota</taxon>
        <taxon>Terriglobia</taxon>
        <taxon>Terriglobales</taxon>
        <taxon>Acidobacteriaceae</taxon>
        <taxon>Alloacidobacterium</taxon>
    </lineage>
</organism>
<protein>
    <submittedName>
        <fullName evidence="2">Uncharacterized protein</fullName>
    </submittedName>
</protein>
<dbReference type="KEGG" id="adin:H7849_20995"/>
<reference evidence="2 3" key="1">
    <citation type="submission" date="2020-08" db="EMBL/GenBank/DDBJ databases">
        <title>Edaphobacter telluris sp. nov. and Acidobacterium dinghuensis sp. nov., two acidobacteria isolated from forest soil.</title>
        <authorList>
            <person name="Fu J."/>
            <person name="Qiu L."/>
        </authorList>
    </citation>
    <scope>NUCLEOTIDE SEQUENCE [LARGE SCALE GENOMIC DNA]</scope>
    <source>
        <strain evidence="2">4Y35</strain>
    </source>
</reference>
<evidence type="ECO:0000313" key="3">
    <source>
        <dbReference type="Proteomes" id="UP000515312"/>
    </source>
</evidence>
<dbReference type="EMBL" id="CP060394">
    <property type="protein sequence ID" value="QNI31526.1"/>
    <property type="molecule type" value="Genomic_DNA"/>
</dbReference>
<dbReference type="Proteomes" id="UP000515312">
    <property type="component" value="Chromosome"/>
</dbReference>
<accession>A0A7G8BG56</accession>